<dbReference type="InterPro" id="IPR050319">
    <property type="entry name" value="ABC_transp_ATP-bind"/>
</dbReference>
<evidence type="ECO:0000256" key="2">
    <source>
        <dbReference type="ARBA" id="ARBA00022448"/>
    </source>
</evidence>
<evidence type="ECO:0000313" key="7">
    <source>
        <dbReference type="Proteomes" id="UP000199309"/>
    </source>
</evidence>
<keyword evidence="2" id="KW-0813">Transport</keyword>
<dbReference type="Pfam" id="PF00005">
    <property type="entry name" value="ABC_tran"/>
    <property type="match status" value="1"/>
</dbReference>
<dbReference type="SMART" id="SM00382">
    <property type="entry name" value="AAA"/>
    <property type="match status" value="1"/>
</dbReference>
<dbReference type="InterPro" id="IPR027417">
    <property type="entry name" value="P-loop_NTPase"/>
</dbReference>
<dbReference type="STRING" id="349095.SAMN05660299_00811"/>
<dbReference type="PROSITE" id="PS00211">
    <property type="entry name" value="ABC_TRANSPORTER_1"/>
    <property type="match status" value="1"/>
</dbReference>
<dbReference type="PANTHER" id="PTHR43776:SF7">
    <property type="entry name" value="D,D-DIPEPTIDE TRANSPORT ATP-BINDING PROTEIN DDPF-RELATED"/>
    <property type="match status" value="1"/>
</dbReference>
<dbReference type="Proteomes" id="UP000199309">
    <property type="component" value="Unassembled WGS sequence"/>
</dbReference>
<dbReference type="GO" id="GO:0005524">
    <property type="term" value="F:ATP binding"/>
    <property type="evidence" value="ECO:0007669"/>
    <property type="project" value="UniProtKB-KW"/>
</dbReference>
<dbReference type="SUPFAM" id="SSF52540">
    <property type="entry name" value="P-loop containing nucleoside triphosphate hydrolases"/>
    <property type="match status" value="1"/>
</dbReference>
<feature type="domain" description="ABC transporter" evidence="5">
    <location>
        <begin position="16"/>
        <end position="262"/>
    </location>
</feature>
<evidence type="ECO:0000256" key="1">
    <source>
        <dbReference type="ARBA" id="ARBA00005417"/>
    </source>
</evidence>
<dbReference type="FunFam" id="3.40.50.300:FF:000016">
    <property type="entry name" value="Oligopeptide ABC transporter ATP-binding component"/>
    <property type="match status" value="1"/>
</dbReference>
<organism evidence="6 7">
    <name type="scientific">Megasphaera paucivorans</name>
    <dbReference type="NCBI Taxonomy" id="349095"/>
    <lineage>
        <taxon>Bacteria</taxon>
        <taxon>Bacillati</taxon>
        <taxon>Bacillota</taxon>
        <taxon>Negativicutes</taxon>
        <taxon>Veillonellales</taxon>
        <taxon>Veillonellaceae</taxon>
        <taxon>Megasphaera</taxon>
    </lineage>
</organism>
<proteinExistence type="inferred from homology"/>
<evidence type="ECO:0000256" key="3">
    <source>
        <dbReference type="ARBA" id="ARBA00022741"/>
    </source>
</evidence>
<dbReference type="InterPro" id="IPR017871">
    <property type="entry name" value="ABC_transporter-like_CS"/>
</dbReference>
<dbReference type="PROSITE" id="PS50893">
    <property type="entry name" value="ABC_TRANSPORTER_2"/>
    <property type="match status" value="1"/>
</dbReference>
<dbReference type="GO" id="GO:0055085">
    <property type="term" value="P:transmembrane transport"/>
    <property type="evidence" value="ECO:0007669"/>
    <property type="project" value="UniProtKB-ARBA"/>
</dbReference>
<reference evidence="6 7" key="1">
    <citation type="submission" date="2016-10" db="EMBL/GenBank/DDBJ databases">
        <authorList>
            <person name="de Groot N.N."/>
        </authorList>
    </citation>
    <scope>NUCLEOTIDE SEQUENCE [LARGE SCALE GENOMIC DNA]</scope>
    <source>
        <strain evidence="6 7">DSM 16981</strain>
    </source>
</reference>
<keyword evidence="7" id="KW-1185">Reference proteome</keyword>
<dbReference type="PANTHER" id="PTHR43776">
    <property type="entry name" value="TRANSPORT ATP-BINDING PROTEIN"/>
    <property type="match status" value="1"/>
</dbReference>
<comment type="similarity">
    <text evidence="1">Belongs to the ABC transporter superfamily.</text>
</comment>
<dbReference type="RefSeq" id="WP_245675075.1">
    <property type="nucleotide sequence ID" value="NZ_FNHQ01000006.1"/>
</dbReference>
<evidence type="ECO:0000256" key="4">
    <source>
        <dbReference type="ARBA" id="ARBA00022840"/>
    </source>
</evidence>
<gene>
    <name evidence="6" type="ORF">SAMN05660299_00811</name>
</gene>
<dbReference type="AlphaFoldDB" id="A0A1G9SXT7"/>
<keyword evidence="3" id="KW-0547">Nucleotide-binding</keyword>
<protein>
    <submittedName>
        <fullName evidence="6">Oligopeptide transport system ATP-binding protein</fullName>
    </submittedName>
</protein>
<accession>A0A1G9SXT7</accession>
<dbReference type="GO" id="GO:0016887">
    <property type="term" value="F:ATP hydrolysis activity"/>
    <property type="evidence" value="ECO:0007669"/>
    <property type="project" value="InterPro"/>
</dbReference>
<keyword evidence="4 6" id="KW-0067">ATP-binding</keyword>
<sequence length="331" mass="37800">MSEAMPQAAGKKEAILTVRNLHKIFNSRKKSEVRAVDDVSFTIYKGETFGLVGESGSGKSTTGRTLIKLEDITDGRVIYKGEDITDIHGRNEMLKFRKSMQMIFQDPFASLNPRIPVKKIIGDALRVHGICSTDEEVNRQVYEMMDIVGINRSYANRYPTEFSGGQCQRIGIARALCVKPDFIIADECLSALDVSIQAQIVNLLIQLRQEREMTYLFIAHDLAMVKYISDRIGVMKDGKILELAEADELYNCPLHPYTISLLSASPLTDLQQERKRRRIDYDPSIHRYPKEIKADMYEIGPEHFIYCSEEELPMYKQKYAEQLGKKKEINS</sequence>
<dbReference type="InterPro" id="IPR003593">
    <property type="entry name" value="AAA+_ATPase"/>
</dbReference>
<dbReference type="CDD" id="cd03257">
    <property type="entry name" value="ABC_NikE_OppD_transporters"/>
    <property type="match status" value="1"/>
</dbReference>
<dbReference type="InterPro" id="IPR003439">
    <property type="entry name" value="ABC_transporter-like_ATP-bd"/>
</dbReference>
<dbReference type="Gene3D" id="3.40.50.300">
    <property type="entry name" value="P-loop containing nucleotide triphosphate hydrolases"/>
    <property type="match status" value="1"/>
</dbReference>
<dbReference type="EMBL" id="FNHQ01000006">
    <property type="protein sequence ID" value="SDM40278.1"/>
    <property type="molecule type" value="Genomic_DNA"/>
</dbReference>
<evidence type="ECO:0000313" key="6">
    <source>
        <dbReference type="EMBL" id="SDM40278.1"/>
    </source>
</evidence>
<evidence type="ECO:0000259" key="5">
    <source>
        <dbReference type="PROSITE" id="PS50893"/>
    </source>
</evidence>
<name>A0A1G9SXT7_9FIRM</name>